<organism evidence="1 2">
    <name type="scientific">Macrophomina phaseolina (strain MS6)</name>
    <name type="common">Charcoal rot fungus</name>
    <dbReference type="NCBI Taxonomy" id="1126212"/>
    <lineage>
        <taxon>Eukaryota</taxon>
        <taxon>Fungi</taxon>
        <taxon>Dikarya</taxon>
        <taxon>Ascomycota</taxon>
        <taxon>Pezizomycotina</taxon>
        <taxon>Dothideomycetes</taxon>
        <taxon>Dothideomycetes incertae sedis</taxon>
        <taxon>Botryosphaeriales</taxon>
        <taxon>Botryosphaeriaceae</taxon>
        <taxon>Macrophomina</taxon>
    </lineage>
</organism>
<dbReference type="InterPro" id="IPR023393">
    <property type="entry name" value="START-like_dom_sf"/>
</dbReference>
<comment type="caution">
    <text evidence="1">The sequence shown here is derived from an EMBL/GenBank/DDBJ whole genome shotgun (WGS) entry which is preliminary data.</text>
</comment>
<dbReference type="SUPFAM" id="SSF55961">
    <property type="entry name" value="Bet v1-like"/>
    <property type="match status" value="1"/>
</dbReference>
<sequence>MAPPDMFVKDPVINVSVTLPVNSPGNTDVLTFDDVWAGLLHQQRYAQDYVPHITHVEITEKNVLSDTTTSYKRTTHLSQEAYPNTPPLVQDVIVVDKLKIDSYTHTNNTLATATISVGQTDGDIYYSLSYERPAPGISADSSEAEKMRQDFIEMARKNVASCIDLTRKYKAEGRYEGMGRFI</sequence>
<evidence type="ECO:0000313" key="1">
    <source>
        <dbReference type="EMBL" id="EKG22644.1"/>
    </source>
</evidence>
<dbReference type="Gene3D" id="3.30.530.20">
    <property type="match status" value="1"/>
</dbReference>
<dbReference type="VEuPathDB" id="FungiDB:MPH_00018"/>
<dbReference type="InParanoid" id="K2SJP3"/>
<dbReference type="AlphaFoldDB" id="K2SJP3"/>
<dbReference type="Pfam" id="PF08982">
    <property type="entry name" value="AtaL"/>
    <property type="match status" value="1"/>
</dbReference>
<dbReference type="STRING" id="1126212.K2SJP3"/>
<protein>
    <submittedName>
        <fullName evidence="1">Uncharacterized protein</fullName>
    </submittedName>
</protein>
<evidence type="ECO:0000313" key="2">
    <source>
        <dbReference type="Proteomes" id="UP000007129"/>
    </source>
</evidence>
<dbReference type="Proteomes" id="UP000007129">
    <property type="component" value="Unassembled WGS sequence"/>
</dbReference>
<dbReference type="EMBL" id="AHHD01000004">
    <property type="protein sequence ID" value="EKG22644.1"/>
    <property type="molecule type" value="Genomic_DNA"/>
</dbReference>
<dbReference type="InterPro" id="IPR015075">
    <property type="entry name" value="AtaL"/>
</dbReference>
<proteinExistence type="predicted"/>
<name>K2SJP3_MACPH</name>
<dbReference type="HOGENOM" id="CLU_1482250_0_0_1"/>
<reference evidence="1 2" key="1">
    <citation type="journal article" date="2012" name="BMC Genomics">
        <title>Tools to kill: Genome of one of the most destructive plant pathogenic fungi Macrophomina phaseolina.</title>
        <authorList>
            <person name="Islam M.S."/>
            <person name="Haque M.S."/>
            <person name="Islam M.M."/>
            <person name="Emdad E.M."/>
            <person name="Halim A."/>
            <person name="Hossen Q.M.M."/>
            <person name="Hossain M.Z."/>
            <person name="Ahmed B."/>
            <person name="Rahim S."/>
            <person name="Rahman M.S."/>
            <person name="Alam M.M."/>
            <person name="Hou S."/>
            <person name="Wan X."/>
            <person name="Saito J.A."/>
            <person name="Alam M."/>
        </authorList>
    </citation>
    <scope>NUCLEOTIDE SEQUENCE [LARGE SCALE GENOMIC DNA]</scope>
    <source>
        <strain evidence="1 2">MS6</strain>
    </source>
</reference>
<accession>K2SJP3</accession>
<dbReference type="OrthoDB" id="2320332at2759"/>
<gene>
    <name evidence="1" type="ORF">MPH_00018</name>
</gene>
<dbReference type="eggNOG" id="ENOG502SMZC">
    <property type="taxonomic scope" value="Eukaryota"/>
</dbReference>